<organism evidence="2 3">
    <name type="scientific">Xylaria arbuscula</name>
    <dbReference type="NCBI Taxonomy" id="114810"/>
    <lineage>
        <taxon>Eukaryota</taxon>
        <taxon>Fungi</taxon>
        <taxon>Dikarya</taxon>
        <taxon>Ascomycota</taxon>
        <taxon>Pezizomycotina</taxon>
        <taxon>Sordariomycetes</taxon>
        <taxon>Xylariomycetidae</taxon>
        <taxon>Xylariales</taxon>
        <taxon>Xylariaceae</taxon>
        <taxon>Xylaria</taxon>
    </lineage>
</organism>
<feature type="signal peptide" evidence="1">
    <location>
        <begin position="1"/>
        <end position="19"/>
    </location>
</feature>
<keyword evidence="1" id="KW-0732">Signal</keyword>
<keyword evidence="3" id="KW-1185">Reference proteome</keyword>
<comment type="caution">
    <text evidence="2">The sequence shown here is derived from an EMBL/GenBank/DDBJ whole genome shotgun (WGS) entry which is preliminary data.</text>
</comment>
<gene>
    <name evidence="2" type="ORF">NPX13_g5006</name>
</gene>
<dbReference type="EMBL" id="JANPWZ010000754">
    <property type="protein sequence ID" value="KAJ3572569.1"/>
    <property type="molecule type" value="Genomic_DNA"/>
</dbReference>
<evidence type="ECO:0000256" key="1">
    <source>
        <dbReference type="SAM" id="SignalP"/>
    </source>
</evidence>
<evidence type="ECO:0000313" key="3">
    <source>
        <dbReference type="Proteomes" id="UP001148614"/>
    </source>
</evidence>
<accession>A0A9W8NET2</accession>
<feature type="chain" id="PRO_5040842111" evidence="1">
    <location>
        <begin position="20"/>
        <end position="181"/>
    </location>
</feature>
<sequence>MRSTLVIVGLAASIASAATLPLDTNVIALKDDGDFHTEAITHVYLCRGPNFGAPCFSKPVYTTLCYNFIHGRDNSISSVKPDLGTTCIIYEYVKISDYIFSHEWLNEQHSSLTSTNLVMKTAKVSTLSLLPTPVFQTLLALAGTTVRAQSAAPSSDPKSLAVDVGKVDGGTHGLVVPCCGP</sequence>
<dbReference type="AlphaFoldDB" id="A0A9W8NET2"/>
<name>A0A9W8NET2_9PEZI</name>
<protein>
    <submittedName>
        <fullName evidence="2">Uncharacterized protein</fullName>
    </submittedName>
</protein>
<dbReference type="Proteomes" id="UP001148614">
    <property type="component" value="Unassembled WGS sequence"/>
</dbReference>
<reference evidence="2" key="1">
    <citation type="submission" date="2022-07" db="EMBL/GenBank/DDBJ databases">
        <title>Genome Sequence of Xylaria arbuscula.</title>
        <authorList>
            <person name="Buettner E."/>
        </authorList>
    </citation>
    <scope>NUCLEOTIDE SEQUENCE</scope>
    <source>
        <strain evidence="2">VT107</strain>
    </source>
</reference>
<evidence type="ECO:0000313" key="2">
    <source>
        <dbReference type="EMBL" id="KAJ3572569.1"/>
    </source>
</evidence>
<proteinExistence type="predicted"/>